<dbReference type="PANTHER" id="PTHR22957:SF547">
    <property type="entry name" value="TBC1 DOMAIN FAMILY MEMBER 16"/>
    <property type="match status" value="1"/>
</dbReference>
<dbReference type="InterPro" id="IPR035969">
    <property type="entry name" value="Rab-GAP_TBC_sf"/>
</dbReference>
<dbReference type="PROSITE" id="PS50086">
    <property type="entry name" value="TBC_RABGAP"/>
    <property type="match status" value="1"/>
</dbReference>
<evidence type="ECO:0000259" key="3">
    <source>
        <dbReference type="PROSITE" id="PS50086"/>
    </source>
</evidence>
<dbReference type="SMART" id="SM00164">
    <property type="entry name" value="TBC"/>
    <property type="match status" value="1"/>
</dbReference>
<dbReference type="RefSeq" id="XP_066912733.1">
    <property type="nucleotide sequence ID" value="XM_067056632.1"/>
</dbReference>
<evidence type="ECO:0000313" key="5">
    <source>
        <dbReference type="Proteomes" id="UP000594262"/>
    </source>
</evidence>
<keyword evidence="5" id="KW-1185">Reference proteome</keyword>
<dbReference type="Gene3D" id="2.30.29.230">
    <property type="match status" value="1"/>
</dbReference>
<dbReference type="FunFam" id="1.10.8.270:FF:000017">
    <property type="entry name" value="TBC1 domain family member 16"/>
    <property type="match status" value="1"/>
</dbReference>
<dbReference type="Gene3D" id="1.10.8.270">
    <property type="entry name" value="putative rabgap domain of human tbc1 domain family member 14 like domains"/>
    <property type="match status" value="1"/>
</dbReference>
<name>A0A7M5XN00_9CNID</name>
<dbReference type="SUPFAM" id="SSF47923">
    <property type="entry name" value="Ypt/Rab-GAP domain of gyp1p"/>
    <property type="match status" value="2"/>
</dbReference>
<dbReference type="Proteomes" id="UP000594262">
    <property type="component" value="Unplaced"/>
</dbReference>
<evidence type="ECO:0000313" key="4">
    <source>
        <dbReference type="EnsemblMetazoa" id="CLYHEMP025946.1"/>
    </source>
</evidence>
<feature type="compositionally biased region" description="Polar residues" evidence="2">
    <location>
        <begin position="781"/>
        <end position="791"/>
    </location>
</feature>
<dbReference type="PANTHER" id="PTHR22957">
    <property type="entry name" value="TBC1 DOMAIN FAMILY MEMBER GTPASE-ACTIVATING PROTEIN"/>
    <property type="match status" value="1"/>
</dbReference>
<feature type="compositionally biased region" description="Basic and acidic residues" evidence="2">
    <location>
        <begin position="745"/>
        <end position="754"/>
    </location>
</feature>
<protein>
    <recommendedName>
        <fullName evidence="3">Rab-GAP TBC domain-containing protein</fullName>
    </recommendedName>
</protein>
<dbReference type="EnsemblMetazoa" id="CLYHEMT025946.1">
    <property type="protein sequence ID" value="CLYHEMP025946.1"/>
    <property type="gene ID" value="CLYHEMG025946"/>
</dbReference>
<organism evidence="4 5">
    <name type="scientific">Clytia hemisphaerica</name>
    <dbReference type="NCBI Taxonomy" id="252671"/>
    <lineage>
        <taxon>Eukaryota</taxon>
        <taxon>Metazoa</taxon>
        <taxon>Cnidaria</taxon>
        <taxon>Hydrozoa</taxon>
        <taxon>Hydroidolina</taxon>
        <taxon>Leptothecata</taxon>
        <taxon>Obeliida</taxon>
        <taxon>Clytiidae</taxon>
        <taxon>Clytia</taxon>
    </lineage>
</organism>
<evidence type="ECO:0000256" key="2">
    <source>
        <dbReference type="SAM" id="MobiDB-lite"/>
    </source>
</evidence>
<dbReference type="Gene3D" id="1.10.472.80">
    <property type="entry name" value="Ypt/Rab-GAP domain of gyp1p, domain 3"/>
    <property type="match status" value="1"/>
</dbReference>
<evidence type="ECO:0000256" key="1">
    <source>
        <dbReference type="ARBA" id="ARBA00022468"/>
    </source>
</evidence>
<proteinExistence type="predicted"/>
<accession>A0A7M5XN00</accession>
<dbReference type="InterPro" id="IPR000195">
    <property type="entry name" value="Rab-GAP-TBC_dom"/>
</dbReference>
<feature type="region of interest" description="Disordered" evidence="2">
    <location>
        <begin position="745"/>
        <end position="801"/>
    </location>
</feature>
<dbReference type="GO" id="GO:0005769">
    <property type="term" value="C:early endosome"/>
    <property type="evidence" value="ECO:0007669"/>
    <property type="project" value="TreeGrafter"/>
</dbReference>
<dbReference type="OrthoDB" id="10264062at2759"/>
<dbReference type="GeneID" id="136800012"/>
<dbReference type="Pfam" id="PF00566">
    <property type="entry name" value="RabGAP-TBC"/>
    <property type="match status" value="1"/>
</dbReference>
<reference evidence="4" key="1">
    <citation type="submission" date="2021-01" db="UniProtKB">
        <authorList>
            <consortium name="EnsemblMetazoa"/>
        </authorList>
    </citation>
    <scope>IDENTIFICATION</scope>
</reference>
<keyword evidence="1" id="KW-0343">GTPase activation</keyword>
<dbReference type="FunFam" id="1.10.472.80:FF:000020">
    <property type="entry name" value="TBC1 domain family, member 16"/>
    <property type="match status" value="1"/>
</dbReference>
<dbReference type="AlphaFoldDB" id="A0A7M5XN00"/>
<sequence length="801" mass="91336">MTERTSSKKKNKNSGGMFNYLLHAVDKVFYHVYDGEPVRRKRTGSTNSILEEEVIFCKNNVCVKVKNERDDSQMDEIAGYMNMKKIYRSDCEFSDLILSWVPNKLLSAGSVEEAEIMLPPAPTEQINPLKEPSKYSSEVIKDPDSVDGELDAKTDFPEVAKDFDSPLGNVFGINLIDMKTVKLFYSSLPGSDAGQFVIGSHDNEYKVFYFHNGGLHKIADIFDTWNGCEADPDLIPEEDGQKVYYITGEHNVGLDSSSKSPNEEGRYKALNMHNWMTFMNPLGQIEDSYNFRKHVFFGGLSHEVRPDAWKFLLYYHPLHSTRKERDAMKDEKTKVYEAIHNKRLSLSGEDYEIFWKNVQFTVDKDVVRTDRSHPYYAGQDNPNIQKMRNILLNYAVYNPAMGYSQGMSDLVAPVLATLHDEVDCFWCFVGLMESSMFATTPRDDSMDKSLGFFRELLRLIKPEFYLHCLCTDPDMELLFAHRWLVLCFKREFIFHEVLNIWEACWSRYQTDYFHIFICVAMCTIYGAGCMEKKMDSVEMLQYFTEMATKFDGSTVLKEARSILHKFRQFNKIPCTLKGLMSTKGVWDGGILPEIECISHHRRCCKELASPRKVADDSTANDVTGEIESEESGKLKVEIDEMREDVDGIDLEHAVPDGNVVSAKDDGASEREDIEAKTETEILEKTDNINDLPKRCNDEDKTITSLEGAPNTIDSELTVSCDVNNIPGDDTEACKLVQRSQKYLDTDCQQEKPVNEDTADTDSDNVEQNASRVKNLDDKQSTDTNDGQSNPDFSFEGAQIIQ</sequence>
<feature type="domain" description="Rab-GAP TBC" evidence="3">
    <location>
        <begin position="299"/>
        <end position="508"/>
    </location>
</feature>
<dbReference type="GO" id="GO:0005096">
    <property type="term" value="F:GTPase activator activity"/>
    <property type="evidence" value="ECO:0007669"/>
    <property type="project" value="UniProtKB-KW"/>
</dbReference>